<evidence type="ECO:0008006" key="3">
    <source>
        <dbReference type="Google" id="ProtNLM"/>
    </source>
</evidence>
<sequence>MKIELETIPVWDGVKSGSECFVCDLMEESEKYAISFYLGNSVMNPETRVKVNEHGFCPTHYQMLLSANKPQGLALMTDTYLSTTVEKFEKSFEALLGAKPGRKMQAAIADFSIQLEKREQGCLVCTSMQDRLTRYCFTIAYLWNQDPEFKEALAKGKGFCLHHFQKLLEISPKVLSGSSHAEFVKAITELELANIDRIKKDVWWMTQKYKSENYEESWKGCEDAHRRGVNKITGKSRVIDPLK</sequence>
<dbReference type="Pfam" id="PF19538">
    <property type="entry name" value="DUF6062"/>
    <property type="match status" value="1"/>
</dbReference>
<dbReference type="Proteomes" id="UP000005632">
    <property type="component" value="Chromosome"/>
</dbReference>
<organism evidence="1 2">
    <name type="scientific">Sphaerochaeta pleomorpha (strain ATCC BAA-1885 / DSM 22778 / Grapes)</name>
    <dbReference type="NCBI Taxonomy" id="158190"/>
    <lineage>
        <taxon>Bacteria</taxon>
        <taxon>Pseudomonadati</taxon>
        <taxon>Spirochaetota</taxon>
        <taxon>Spirochaetia</taxon>
        <taxon>Spirochaetales</taxon>
        <taxon>Sphaerochaetaceae</taxon>
        <taxon>Sphaerochaeta</taxon>
    </lineage>
</organism>
<keyword evidence="2" id="KW-1185">Reference proteome</keyword>
<dbReference type="eggNOG" id="ENOG502ZBX8">
    <property type="taxonomic scope" value="Bacteria"/>
</dbReference>
<dbReference type="InterPro" id="IPR045706">
    <property type="entry name" value="DUF6062"/>
</dbReference>
<dbReference type="RefSeq" id="WP_014270665.1">
    <property type="nucleotide sequence ID" value="NC_016633.1"/>
</dbReference>
<dbReference type="AlphaFoldDB" id="G8QQX4"/>
<dbReference type="OrthoDB" id="9810814at2"/>
<gene>
    <name evidence="1" type="ordered locus">SpiGrapes_2035</name>
</gene>
<dbReference type="KEGG" id="sgp:SpiGrapes_2035"/>
<dbReference type="EMBL" id="CP003155">
    <property type="protein sequence ID" value="AEV29822.1"/>
    <property type="molecule type" value="Genomic_DNA"/>
</dbReference>
<name>G8QQX4_SPHPG</name>
<protein>
    <recommendedName>
        <fullName evidence="3">ABC transporter substrate-binding protein</fullName>
    </recommendedName>
</protein>
<proteinExistence type="predicted"/>
<accession>G8QQX4</accession>
<evidence type="ECO:0000313" key="2">
    <source>
        <dbReference type="Proteomes" id="UP000005632"/>
    </source>
</evidence>
<reference evidence="1 2" key="1">
    <citation type="submission" date="2011-11" db="EMBL/GenBank/DDBJ databases">
        <title>Complete sequence of Spirochaeta sp. grapes.</title>
        <authorList>
            <consortium name="US DOE Joint Genome Institute"/>
            <person name="Lucas S."/>
            <person name="Han J."/>
            <person name="Lapidus A."/>
            <person name="Cheng J.-F."/>
            <person name="Goodwin L."/>
            <person name="Pitluck S."/>
            <person name="Peters L."/>
            <person name="Ovchinnikova G."/>
            <person name="Munk A.C."/>
            <person name="Detter J.C."/>
            <person name="Han C."/>
            <person name="Tapia R."/>
            <person name="Land M."/>
            <person name="Hauser L."/>
            <person name="Kyrpides N."/>
            <person name="Ivanova N."/>
            <person name="Pagani I."/>
            <person name="Ritalahtilisa K."/>
            <person name="Loeffler F."/>
            <person name="Woyke T."/>
        </authorList>
    </citation>
    <scope>NUCLEOTIDE SEQUENCE [LARGE SCALE GENOMIC DNA]</scope>
    <source>
        <strain evidence="2">ATCC BAA-1885 / DSM 22778 / Grapes</strain>
    </source>
</reference>
<dbReference type="HOGENOM" id="CLU_1080905_0_0_12"/>
<evidence type="ECO:0000313" key="1">
    <source>
        <dbReference type="EMBL" id="AEV29822.1"/>
    </source>
</evidence>
<dbReference type="STRING" id="158190.SpiGrapes_2035"/>